<dbReference type="PANTHER" id="PTHR10961">
    <property type="entry name" value="PEROXISOMAL SARCOSINE OXIDASE"/>
    <property type="match status" value="1"/>
</dbReference>
<dbReference type="GO" id="GO:0008115">
    <property type="term" value="F:sarcosine oxidase activity"/>
    <property type="evidence" value="ECO:0007669"/>
    <property type="project" value="TreeGrafter"/>
</dbReference>
<keyword evidence="5" id="KW-0560">Oxidoreductase</keyword>
<evidence type="ECO:0000256" key="4">
    <source>
        <dbReference type="ARBA" id="ARBA00022827"/>
    </source>
</evidence>
<proteinExistence type="inferred from homology"/>
<comment type="caution">
    <text evidence="7">The sequence shown here is derived from an EMBL/GenBank/DDBJ whole genome shotgun (WGS) entry which is preliminary data.</text>
</comment>
<reference evidence="7" key="1">
    <citation type="submission" date="2022-10" db="EMBL/GenBank/DDBJ databases">
        <title>Fusarium specimens isolated from Avocado Roots.</title>
        <authorList>
            <person name="Stajich J."/>
            <person name="Roper C."/>
            <person name="Heimlech-Rivalta G."/>
        </authorList>
    </citation>
    <scope>NUCLEOTIDE SEQUENCE</scope>
    <source>
        <strain evidence="7">CF00143</strain>
    </source>
</reference>
<evidence type="ECO:0000256" key="1">
    <source>
        <dbReference type="ARBA" id="ARBA00001974"/>
    </source>
</evidence>
<dbReference type="Proteomes" id="UP001152130">
    <property type="component" value="Unassembled WGS sequence"/>
</dbReference>
<evidence type="ECO:0000256" key="3">
    <source>
        <dbReference type="ARBA" id="ARBA00022630"/>
    </source>
</evidence>
<evidence type="ECO:0000313" key="7">
    <source>
        <dbReference type="EMBL" id="KAJ4017909.1"/>
    </source>
</evidence>
<dbReference type="PANTHER" id="PTHR10961:SF7">
    <property type="entry name" value="FAD DEPENDENT OXIDOREDUCTASE DOMAIN-CONTAINING PROTEIN"/>
    <property type="match status" value="1"/>
</dbReference>
<dbReference type="InterPro" id="IPR045170">
    <property type="entry name" value="MTOX"/>
</dbReference>
<sequence>MSNSKVYDVVVIGGGPVGLAAGYEVAKTGASVMILEQNNFFNQAGSSGDLARMFRTMYTEEFMAELATKAMKHWDALEKDAGVSLRWMGGLLNFGDKDMGDDTPEGKALVRSKFLSANDFDRNTTWADRELEEIQNALQGA</sequence>
<organism evidence="7 8">
    <name type="scientific">Fusarium irregulare</name>
    <dbReference type="NCBI Taxonomy" id="2494466"/>
    <lineage>
        <taxon>Eukaryota</taxon>
        <taxon>Fungi</taxon>
        <taxon>Dikarya</taxon>
        <taxon>Ascomycota</taxon>
        <taxon>Pezizomycotina</taxon>
        <taxon>Sordariomycetes</taxon>
        <taxon>Hypocreomycetidae</taxon>
        <taxon>Hypocreales</taxon>
        <taxon>Nectriaceae</taxon>
        <taxon>Fusarium</taxon>
        <taxon>Fusarium incarnatum-equiseti species complex</taxon>
    </lineage>
</organism>
<feature type="domain" description="FAD dependent oxidoreductase" evidence="6">
    <location>
        <begin position="8"/>
        <end position="135"/>
    </location>
</feature>
<evidence type="ECO:0000313" key="8">
    <source>
        <dbReference type="Proteomes" id="UP001152130"/>
    </source>
</evidence>
<name>A0A9W8PWD5_9HYPO</name>
<evidence type="ECO:0000256" key="5">
    <source>
        <dbReference type="ARBA" id="ARBA00023002"/>
    </source>
</evidence>
<dbReference type="AlphaFoldDB" id="A0A9W8PWD5"/>
<keyword evidence="4" id="KW-0274">FAD</keyword>
<gene>
    <name evidence="7" type="ORF">NW766_003982</name>
</gene>
<protein>
    <recommendedName>
        <fullName evidence="6">FAD dependent oxidoreductase domain-containing protein</fullName>
    </recommendedName>
</protein>
<evidence type="ECO:0000256" key="2">
    <source>
        <dbReference type="ARBA" id="ARBA00010989"/>
    </source>
</evidence>
<comment type="cofactor">
    <cofactor evidence="1">
        <name>FAD</name>
        <dbReference type="ChEBI" id="CHEBI:57692"/>
    </cofactor>
</comment>
<dbReference type="GO" id="GO:0050660">
    <property type="term" value="F:flavin adenine dinucleotide binding"/>
    <property type="evidence" value="ECO:0007669"/>
    <property type="project" value="InterPro"/>
</dbReference>
<dbReference type="SUPFAM" id="SSF51905">
    <property type="entry name" value="FAD/NAD(P)-binding domain"/>
    <property type="match status" value="1"/>
</dbReference>
<comment type="similarity">
    <text evidence="2">Belongs to the MSOX/MTOX family.</text>
</comment>
<dbReference type="InterPro" id="IPR036188">
    <property type="entry name" value="FAD/NAD-bd_sf"/>
</dbReference>
<evidence type="ECO:0000259" key="6">
    <source>
        <dbReference type="Pfam" id="PF01266"/>
    </source>
</evidence>
<keyword evidence="8" id="KW-1185">Reference proteome</keyword>
<dbReference type="Gene3D" id="3.50.50.60">
    <property type="entry name" value="FAD/NAD(P)-binding domain"/>
    <property type="match status" value="1"/>
</dbReference>
<dbReference type="InterPro" id="IPR006076">
    <property type="entry name" value="FAD-dep_OxRdtase"/>
</dbReference>
<dbReference type="Gene3D" id="3.30.9.10">
    <property type="entry name" value="D-Amino Acid Oxidase, subunit A, domain 2"/>
    <property type="match status" value="1"/>
</dbReference>
<keyword evidence="3" id="KW-0285">Flavoprotein</keyword>
<accession>A0A9W8PWD5</accession>
<dbReference type="EMBL" id="JAPDHF010000005">
    <property type="protein sequence ID" value="KAJ4017909.1"/>
    <property type="molecule type" value="Genomic_DNA"/>
</dbReference>
<dbReference type="Pfam" id="PF01266">
    <property type="entry name" value="DAO"/>
    <property type="match status" value="1"/>
</dbReference>